<name>A0A315VJ46_GAMAF</name>
<evidence type="ECO:0000256" key="2">
    <source>
        <dbReference type="ARBA" id="ARBA00022771"/>
    </source>
</evidence>
<dbReference type="CDD" id="cd21437">
    <property type="entry name" value="zf-HIT_ZNHIT1_like"/>
    <property type="match status" value="1"/>
</dbReference>
<dbReference type="SUPFAM" id="SSF144232">
    <property type="entry name" value="HIT/MYND zinc finger-like"/>
    <property type="match status" value="1"/>
</dbReference>
<sequence length="215" mass="24487">RVEAGQRRVLDEATRQRRLTRQLEALEKDNFQDDPLSSLPPPGPTARLPAFSETEEPEKKRRKTRGDHFKQRFRKNFTTLLEEENLSERAEPNYLSAAAPPSSLPPRLFCCVCGFPSHYTCTTCGGRYCSSRCLLTHRETSGRSEDALDRTGPQDMLDVCCWMETLLSGSGRSRTWTTWLVLMVCLSVDPSLPSLQNQNHQNQNQQNTEVPQEDT</sequence>
<feature type="domain" description="HIT-type" evidence="5">
    <location>
        <begin position="106"/>
        <end position="133"/>
    </location>
</feature>
<dbReference type="GO" id="GO:0008270">
    <property type="term" value="F:zinc ion binding"/>
    <property type="evidence" value="ECO:0007669"/>
    <property type="project" value="UniProtKB-KW"/>
</dbReference>
<feature type="non-terminal residue" evidence="6">
    <location>
        <position position="1"/>
    </location>
</feature>
<dbReference type="Proteomes" id="UP000250572">
    <property type="component" value="Unassembled WGS sequence"/>
</dbReference>
<keyword evidence="2" id="KW-0863">Zinc-finger</keyword>
<organism evidence="6 7">
    <name type="scientific">Gambusia affinis</name>
    <name type="common">Western mosquitofish</name>
    <name type="synonym">Heterandria affinis</name>
    <dbReference type="NCBI Taxonomy" id="33528"/>
    <lineage>
        <taxon>Eukaryota</taxon>
        <taxon>Metazoa</taxon>
        <taxon>Chordata</taxon>
        <taxon>Craniata</taxon>
        <taxon>Vertebrata</taxon>
        <taxon>Euteleostomi</taxon>
        <taxon>Actinopterygii</taxon>
        <taxon>Neopterygii</taxon>
        <taxon>Teleostei</taxon>
        <taxon>Neoteleostei</taxon>
        <taxon>Acanthomorphata</taxon>
        <taxon>Ovalentaria</taxon>
        <taxon>Atherinomorphae</taxon>
        <taxon>Cyprinodontiformes</taxon>
        <taxon>Poeciliidae</taxon>
        <taxon>Poeciliinae</taxon>
        <taxon>Gambusia</taxon>
    </lineage>
</organism>
<feature type="region of interest" description="Disordered" evidence="4">
    <location>
        <begin position="196"/>
        <end position="215"/>
    </location>
</feature>
<evidence type="ECO:0000256" key="1">
    <source>
        <dbReference type="ARBA" id="ARBA00022723"/>
    </source>
</evidence>
<feature type="region of interest" description="Disordered" evidence="4">
    <location>
        <begin position="23"/>
        <end position="68"/>
    </location>
</feature>
<dbReference type="PANTHER" id="PTHR13093">
    <property type="entry name" value="ZINC FINGER HIT DOMAIN CONTAINING PROTEIN 1"/>
    <property type="match status" value="1"/>
</dbReference>
<protein>
    <recommendedName>
        <fullName evidence="5">HIT-type domain-containing protein</fullName>
    </recommendedName>
</protein>
<feature type="non-terminal residue" evidence="6">
    <location>
        <position position="215"/>
    </location>
</feature>
<dbReference type="STRING" id="33528.ENSGAFP00000030250"/>
<reference evidence="6 7" key="1">
    <citation type="journal article" date="2018" name="G3 (Bethesda)">
        <title>A High-Quality Reference Genome for the Invasive Mosquitofish Gambusia affinis Using a Chicago Library.</title>
        <authorList>
            <person name="Hoffberg S.L."/>
            <person name="Troendle N.J."/>
            <person name="Glenn T.C."/>
            <person name="Mahmud O."/>
            <person name="Louha S."/>
            <person name="Chalopin D."/>
            <person name="Bennetzen J.L."/>
            <person name="Mauricio R."/>
        </authorList>
    </citation>
    <scope>NUCLEOTIDE SEQUENCE [LARGE SCALE GENOMIC DNA]</scope>
    <source>
        <strain evidence="6">NE01/NJP1002.9</strain>
        <tissue evidence="6">Muscle</tissue>
    </source>
</reference>
<evidence type="ECO:0000256" key="3">
    <source>
        <dbReference type="ARBA" id="ARBA00022833"/>
    </source>
</evidence>
<evidence type="ECO:0000313" key="7">
    <source>
        <dbReference type="Proteomes" id="UP000250572"/>
    </source>
</evidence>
<keyword evidence="1" id="KW-0479">Metal-binding</keyword>
<comment type="caution">
    <text evidence="6">The sequence shown here is derived from an EMBL/GenBank/DDBJ whole genome shotgun (WGS) entry which is preliminary data.</text>
</comment>
<proteinExistence type="predicted"/>
<dbReference type="GO" id="GO:0006338">
    <property type="term" value="P:chromatin remodeling"/>
    <property type="evidence" value="ECO:0007669"/>
    <property type="project" value="InterPro"/>
</dbReference>
<dbReference type="EMBL" id="NHOQ01002169">
    <property type="protein sequence ID" value="PWA19167.1"/>
    <property type="molecule type" value="Genomic_DNA"/>
</dbReference>
<evidence type="ECO:0000259" key="5">
    <source>
        <dbReference type="Pfam" id="PF04438"/>
    </source>
</evidence>
<accession>A0A315VJ46</accession>
<gene>
    <name evidence="6" type="ORF">CCH79_00019718</name>
</gene>
<feature type="compositionally biased region" description="Low complexity" evidence="4">
    <location>
        <begin position="196"/>
        <end position="207"/>
    </location>
</feature>
<dbReference type="AlphaFoldDB" id="A0A315VJ46"/>
<keyword evidence="3" id="KW-0862">Zinc</keyword>
<dbReference type="GO" id="GO:0005634">
    <property type="term" value="C:nucleus"/>
    <property type="evidence" value="ECO:0007669"/>
    <property type="project" value="UniProtKB-ARBA"/>
</dbReference>
<dbReference type="InterPro" id="IPR007529">
    <property type="entry name" value="Znf_HIT"/>
</dbReference>
<keyword evidence="7" id="KW-1185">Reference proteome</keyword>
<evidence type="ECO:0000313" key="6">
    <source>
        <dbReference type="EMBL" id="PWA19167.1"/>
    </source>
</evidence>
<dbReference type="Pfam" id="PF04438">
    <property type="entry name" value="zf-HIT"/>
    <property type="match status" value="1"/>
</dbReference>
<evidence type="ECO:0000256" key="4">
    <source>
        <dbReference type="SAM" id="MobiDB-lite"/>
    </source>
</evidence>
<dbReference type="InterPro" id="IPR039723">
    <property type="entry name" value="Vps71/ZNHIT1"/>
</dbReference>